<dbReference type="PROSITE" id="PS50851">
    <property type="entry name" value="CHEW"/>
    <property type="match status" value="1"/>
</dbReference>
<dbReference type="PANTHER" id="PTHR22617">
    <property type="entry name" value="CHEMOTAXIS SENSOR HISTIDINE KINASE-RELATED"/>
    <property type="match status" value="1"/>
</dbReference>
<comment type="subcellular location">
    <subcellularLocation>
        <location evidence="1">Cytoplasm</location>
    </subcellularLocation>
</comment>
<evidence type="ECO:0000256" key="3">
    <source>
        <dbReference type="ARBA" id="ARBA00022490"/>
    </source>
</evidence>
<dbReference type="PANTHER" id="PTHR22617:SF23">
    <property type="entry name" value="CHEMOTAXIS PROTEIN CHEW"/>
    <property type="match status" value="1"/>
</dbReference>
<accession>A0A1T4MZ33</accession>
<dbReference type="Proteomes" id="UP000190102">
    <property type="component" value="Unassembled WGS sequence"/>
</dbReference>
<dbReference type="AlphaFoldDB" id="A0A1T4MZ33"/>
<protein>
    <recommendedName>
        <fullName evidence="2">Chemotaxis protein CheW</fullName>
    </recommendedName>
</protein>
<dbReference type="GO" id="GO:0007165">
    <property type="term" value="P:signal transduction"/>
    <property type="evidence" value="ECO:0007669"/>
    <property type="project" value="InterPro"/>
</dbReference>
<evidence type="ECO:0000256" key="4">
    <source>
        <dbReference type="ARBA" id="ARBA00022500"/>
    </source>
</evidence>
<keyword evidence="4" id="KW-0145">Chemotaxis</keyword>
<dbReference type="RefSeq" id="WP_078789774.1">
    <property type="nucleotide sequence ID" value="NZ_FUWR01000006.1"/>
</dbReference>
<reference evidence="7" key="1">
    <citation type="submission" date="2017-02" db="EMBL/GenBank/DDBJ databases">
        <authorList>
            <person name="Varghese N."/>
            <person name="Submissions S."/>
        </authorList>
    </citation>
    <scope>NUCLEOTIDE SEQUENCE [LARGE SCALE GENOMIC DNA]</scope>
    <source>
        <strain evidence="7">ATCC BAA-34</strain>
    </source>
</reference>
<dbReference type="SMART" id="SM00260">
    <property type="entry name" value="CheW"/>
    <property type="match status" value="1"/>
</dbReference>
<evidence type="ECO:0000259" key="5">
    <source>
        <dbReference type="PROSITE" id="PS50851"/>
    </source>
</evidence>
<evidence type="ECO:0000256" key="1">
    <source>
        <dbReference type="ARBA" id="ARBA00004496"/>
    </source>
</evidence>
<name>A0A1T4MZ33_9BACT</name>
<organism evidence="6 7">
    <name type="scientific">Trichlorobacter thiogenes</name>
    <dbReference type="NCBI Taxonomy" id="115783"/>
    <lineage>
        <taxon>Bacteria</taxon>
        <taxon>Pseudomonadati</taxon>
        <taxon>Thermodesulfobacteriota</taxon>
        <taxon>Desulfuromonadia</taxon>
        <taxon>Geobacterales</taxon>
        <taxon>Geobacteraceae</taxon>
        <taxon>Trichlorobacter</taxon>
    </lineage>
</organism>
<gene>
    <name evidence="6" type="ORF">SAMN02745119_01462</name>
</gene>
<dbReference type="Pfam" id="PF01584">
    <property type="entry name" value="CheW"/>
    <property type="match status" value="1"/>
</dbReference>
<evidence type="ECO:0000313" key="7">
    <source>
        <dbReference type="Proteomes" id="UP000190102"/>
    </source>
</evidence>
<dbReference type="Gene3D" id="2.30.30.40">
    <property type="entry name" value="SH3 Domains"/>
    <property type="match status" value="1"/>
</dbReference>
<evidence type="ECO:0000256" key="2">
    <source>
        <dbReference type="ARBA" id="ARBA00021483"/>
    </source>
</evidence>
<dbReference type="STRING" id="115783.SAMN02745119_01462"/>
<proteinExistence type="predicted"/>
<dbReference type="FunFam" id="2.40.50.180:FF:000002">
    <property type="entry name" value="Chemotaxis protein CheW"/>
    <property type="match status" value="1"/>
</dbReference>
<dbReference type="Gene3D" id="2.40.50.180">
    <property type="entry name" value="CheA-289, Domain 4"/>
    <property type="match status" value="1"/>
</dbReference>
<keyword evidence="3" id="KW-0963">Cytoplasm</keyword>
<dbReference type="InterPro" id="IPR039315">
    <property type="entry name" value="CheW"/>
</dbReference>
<keyword evidence="7" id="KW-1185">Reference proteome</keyword>
<sequence>MSNALVPMNSNEARTGDHGELIQLVSFSLDNEEYGVDVLKVREIIRMPSITRVPNTPHYVEGVINLRGKVIPIINMRRRFGLCELEYDKQTRIMVMDVEGELMGFIVDAVSEVIRISSSEIQPSPAVVTSGIDQECIAGVINQAERLLVLLDLQKMFSQDERQLFGNL</sequence>
<dbReference type="EMBL" id="FUWR01000006">
    <property type="protein sequence ID" value="SJZ72319.1"/>
    <property type="molecule type" value="Genomic_DNA"/>
</dbReference>
<dbReference type="InterPro" id="IPR002545">
    <property type="entry name" value="CheW-lke_dom"/>
</dbReference>
<feature type="domain" description="CheW-like" evidence="5">
    <location>
        <begin position="21"/>
        <end position="162"/>
    </location>
</feature>
<dbReference type="GO" id="GO:0006935">
    <property type="term" value="P:chemotaxis"/>
    <property type="evidence" value="ECO:0007669"/>
    <property type="project" value="UniProtKB-KW"/>
</dbReference>
<dbReference type="InterPro" id="IPR036061">
    <property type="entry name" value="CheW-like_dom_sf"/>
</dbReference>
<dbReference type="GO" id="GO:0005829">
    <property type="term" value="C:cytosol"/>
    <property type="evidence" value="ECO:0007669"/>
    <property type="project" value="TreeGrafter"/>
</dbReference>
<dbReference type="CDD" id="cd00732">
    <property type="entry name" value="CheW"/>
    <property type="match status" value="1"/>
</dbReference>
<evidence type="ECO:0000313" key="6">
    <source>
        <dbReference type="EMBL" id="SJZ72319.1"/>
    </source>
</evidence>
<dbReference type="SUPFAM" id="SSF50341">
    <property type="entry name" value="CheW-like"/>
    <property type="match status" value="1"/>
</dbReference>